<feature type="transmembrane region" description="Helical" evidence="8">
    <location>
        <begin position="101"/>
        <end position="122"/>
    </location>
</feature>
<accession>A0A562QP96</accession>
<gene>
    <name evidence="10" type="ORF">IQ22_00260</name>
</gene>
<keyword evidence="5 8" id="KW-1133">Transmembrane helix</keyword>
<evidence type="ECO:0000256" key="3">
    <source>
        <dbReference type="ARBA" id="ARBA00022475"/>
    </source>
</evidence>
<feature type="transmembrane region" description="Helical" evidence="8">
    <location>
        <begin position="223"/>
        <end position="249"/>
    </location>
</feature>
<organism evidence="10 11">
    <name type="scientific">Pseudomonas duriflava</name>
    <dbReference type="NCBI Taxonomy" id="459528"/>
    <lineage>
        <taxon>Bacteria</taxon>
        <taxon>Pseudomonadati</taxon>
        <taxon>Pseudomonadota</taxon>
        <taxon>Gammaproteobacteria</taxon>
        <taxon>Pseudomonadales</taxon>
        <taxon>Pseudomonadaceae</taxon>
        <taxon>Pseudomonas</taxon>
    </lineage>
</organism>
<feature type="transmembrane region" description="Helical" evidence="8">
    <location>
        <begin position="9"/>
        <end position="30"/>
    </location>
</feature>
<dbReference type="AlphaFoldDB" id="A0A562QP96"/>
<evidence type="ECO:0000313" key="11">
    <source>
        <dbReference type="Proteomes" id="UP000316905"/>
    </source>
</evidence>
<dbReference type="Pfam" id="PF19300">
    <property type="entry name" value="BPD_transp_1_N"/>
    <property type="match status" value="1"/>
</dbReference>
<dbReference type="GO" id="GO:0055085">
    <property type="term" value="P:transmembrane transport"/>
    <property type="evidence" value="ECO:0007669"/>
    <property type="project" value="InterPro"/>
</dbReference>
<evidence type="ECO:0000256" key="2">
    <source>
        <dbReference type="ARBA" id="ARBA00022448"/>
    </source>
</evidence>
<comment type="similarity">
    <text evidence="7">Belongs to the binding-protein-dependent transport system permease family. OppBC subfamily.</text>
</comment>
<name>A0A562QP96_9PSED</name>
<keyword evidence="2 8" id="KW-0813">Transport</keyword>
<evidence type="ECO:0000256" key="4">
    <source>
        <dbReference type="ARBA" id="ARBA00022692"/>
    </source>
</evidence>
<dbReference type="OrthoDB" id="9805855at2"/>
<keyword evidence="6 8" id="KW-0472">Membrane</keyword>
<dbReference type="InterPro" id="IPR000515">
    <property type="entry name" value="MetI-like"/>
</dbReference>
<feature type="transmembrane region" description="Helical" evidence="8">
    <location>
        <begin position="134"/>
        <end position="155"/>
    </location>
</feature>
<dbReference type="CDD" id="cd06261">
    <property type="entry name" value="TM_PBP2"/>
    <property type="match status" value="1"/>
</dbReference>
<dbReference type="PROSITE" id="PS50928">
    <property type="entry name" value="ABC_TM1"/>
    <property type="match status" value="1"/>
</dbReference>
<dbReference type="SUPFAM" id="SSF161098">
    <property type="entry name" value="MetI-like"/>
    <property type="match status" value="1"/>
</dbReference>
<feature type="transmembrane region" description="Helical" evidence="8">
    <location>
        <begin position="170"/>
        <end position="188"/>
    </location>
</feature>
<feature type="domain" description="ABC transmembrane type-1" evidence="9">
    <location>
        <begin position="95"/>
        <end position="296"/>
    </location>
</feature>
<dbReference type="PANTHER" id="PTHR43163:SF6">
    <property type="entry name" value="DIPEPTIDE TRANSPORT SYSTEM PERMEASE PROTEIN DPPB-RELATED"/>
    <property type="match status" value="1"/>
</dbReference>
<dbReference type="Gene3D" id="1.10.3720.10">
    <property type="entry name" value="MetI-like"/>
    <property type="match status" value="1"/>
</dbReference>
<dbReference type="RefSeq" id="WP_145136850.1">
    <property type="nucleotide sequence ID" value="NZ_VLKY01000001.1"/>
</dbReference>
<evidence type="ECO:0000256" key="8">
    <source>
        <dbReference type="RuleBase" id="RU363032"/>
    </source>
</evidence>
<sequence>MLAFMTRRVAYSLLILLGVTLITYLLLYMLPADPARQIAGRSATPEVIANIRHQLGLDLPFYQQYFNYLKGLLQGDLGRSFIQRSEVSELIGARLVPSLQLMGMGILFELIIGVGMGIIAALKRDSFADRLLMALSFVGVSSPQFIAAMLFLYFFAVKLGWFPMGGYGEFRHILLPALTLGLLGSGWYSRMVRSSMIEILHQDFIRTARAKGLSRARVVFRHVLPNAIVPVIPMIGIDIGIFMGGLVVVESVFGWPGIGQLAWQAIQQVDIPVIVGVTTVSAVAIVLGNLLADLTIPLIDPRIDVKKH</sequence>
<feature type="transmembrane region" description="Helical" evidence="8">
    <location>
        <begin position="269"/>
        <end position="292"/>
    </location>
</feature>
<comment type="caution">
    <text evidence="10">The sequence shown here is derived from an EMBL/GenBank/DDBJ whole genome shotgun (WGS) entry which is preliminary data.</text>
</comment>
<dbReference type="Pfam" id="PF00528">
    <property type="entry name" value="BPD_transp_1"/>
    <property type="match status" value="1"/>
</dbReference>
<protein>
    <submittedName>
        <fullName evidence="10">Peptide/nickel transport system permease protein</fullName>
    </submittedName>
</protein>
<reference evidence="10 11" key="1">
    <citation type="journal article" date="2015" name="Stand. Genomic Sci.">
        <title>Genomic Encyclopedia of Bacterial and Archaeal Type Strains, Phase III: the genomes of soil and plant-associated and newly described type strains.</title>
        <authorList>
            <person name="Whitman W.B."/>
            <person name="Woyke T."/>
            <person name="Klenk H.P."/>
            <person name="Zhou Y."/>
            <person name="Lilburn T.G."/>
            <person name="Beck B.J."/>
            <person name="De Vos P."/>
            <person name="Vandamme P."/>
            <person name="Eisen J.A."/>
            <person name="Garrity G."/>
            <person name="Hugenholtz P."/>
            <person name="Kyrpides N.C."/>
        </authorList>
    </citation>
    <scope>NUCLEOTIDE SEQUENCE [LARGE SCALE GENOMIC DNA]</scope>
    <source>
        <strain evidence="10 11">CGMCC 1.6858</strain>
    </source>
</reference>
<dbReference type="EMBL" id="VLKY01000001">
    <property type="protein sequence ID" value="TWI58554.1"/>
    <property type="molecule type" value="Genomic_DNA"/>
</dbReference>
<evidence type="ECO:0000256" key="6">
    <source>
        <dbReference type="ARBA" id="ARBA00023136"/>
    </source>
</evidence>
<dbReference type="InterPro" id="IPR045621">
    <property type="entry name" value="BPD_transp_1_N"/>
</dbReference>
<evidence type="ECO:0000256" key="7">
    <source>
        <dbReference type="ARBA" id="ARBA00024202"/>
    </source>
</evidence>
<dbReference type="Proteomes" id="UP000316905">
    <property type="component" value="Unassembled WGS sequence"/>
</dbReference>
<keyword evidence="3" id="KW-1003">Cell membrane</keyword>
<dbReference type="GO" id="GO:0005886">
    <property type="term" value="C:plasma membrane"/>
    <property type="evidence" value="ECO:0007669"/>
    <property type="project" value="UniProtKB-SubCell"/>
</dbReference>
<keyword evidence="11" id="KW-1185">Reference proteome</keyword>
<evidence type="ECO:0000259" key="9">
    <source>
        <dbReference type="PROSITE" id="PS50928"/>
    </source>
</evidence>
<evidence type="ECO:0000313" key="10">
    <source>
        <dbReference type="EMBL" id="TWI58554.1"/>
    </source>
</evidence>
<evidence type="ECO:0000256" key="5">
    <source>
        <dbReference type="ARBA" id="ARBA00022989"/>
    </source>
</evidence>
<proteinExistence type="inferred from homology"/>
<dbReference type="InterPro" id="IPR035906">
    <property type="entry name" value="MetI-like_sf"/>
</dbReference>
<comment type="subcellular location">
    <subcellularLocation>
        <location evidence="1 8">Cell membrane</location>
        <topology evidence="1 8">Multi-pass membrane protein</topology>
    </subcellularLocation>
</comment>
<evidence type="ECO:0000256" key="1">
    <source>
        <dbReference type="ARBA" id="ARBA00004651"/>
    </source>
</evidence>
<keyword evidence="4 8" id="KW-0812">Transmembrane</keyword>
<dbReference type="PANTHER" id="PTHR43163">
    <property type="entry name" value="DIPEPTIDE TRANSPORT SYSTEM PERMEASE PROTEIN DPPB-RELATED"/>
    <property type="match status" value="1"/>
</dbReference>